<evidence type="ECO:0000313" key="3">
    <source>
        <dbReference type="Proteomes" id="UP000325313"/>
    </source>
</evidence>
<gene>
    <name evidence="2" type="ORF">PGTUg99_018934</name>
</gene>
<name>A0A5B0RVA8_PUCGR</name>
<reference evidence="2 3" key="1">
    <citation type="submission" date="2019-05" db="EMBL/GenBank/DDBJ databases">
        <title>Emergence of the Ug99 lineage of the wheat stem rust pathogen through somatic hybridization.</title>
        <authorList>
            <person name="Li F."/>
            <person name="Upadhyaya N.M."/>
            <person name="Sperschneider J."/>
            <person name="Matny O."/>
            <person name="Nguyen-Phuc H."/>
            <person name="Mago R."/>
            <person name="Raley C."/>
            <person name="Miller M.E."/>
            <person name="Silverstein K.A.T."/>
            <person name="Henningsen E."/>
            <person name="Hirsch C.D."/>
            <person name="Visser B."/>
            <person name="Pretorius Z.A."/>
            <person name="Steffenson B.J."/>
            <person name="Schwessinger B."/>
            <person name="Dodds P.N."/>
            <person name="Figueroa M."/>
        </authorList>
    </citation>
    <scope>NUCLEOTIDE SEQUENCE [LARGE SCALE GENOMIC DNA]</scope>
    <source>
        <strain evidence="2 3">Ug99</strain>
    </source>
</reference>
<accession>A0A5B0RVA8</accession>
<dbReference type="EMBL" id="VDEP01000139">
    <property type="protein sequence ID" value="KAA1128793.1"/>
    <property type="molecule type" value="Genomic_DNA"/>
</dbReference>
<protein>
    <submittedName>
        <fullName evidence="2">Uncharacterized protein</fullName>
    </submittedName>
</protein>
<evidence type="ECO:0000313" key="2">
    <source>
        <dbReference type="EMBL" id="KAA1128793.1"/>
    </source>
</evidence>
<comment type="caution">
    <text evidence="2">The sequence shown here is derived from an EMBL/GenBank/DDBJ whole genome shotgun (WGS) entry which is preliminary data.</text>
</comment>
<organism evidence="2 3">
    <name type="scientific">Puccinia graminis f. sp. tritici</name>
    <dbReference type="NCBI Taxonomy" id="56615"/>
    <lineage>
        <taxon>Eukaryota</taxon>
        <taxon>Fungi</taxon>
        <taxon>Dikarya</taxon>
        <taxon>Basidiomycota</taxon>
        <taxon>Pucciniomycotina</taxon>
        <taxon>Pucciniomycetes</taxon>
        <taxon>Pucciniales</taxon>
        <taxon>Pucciniaceae</taxon>
        <taxon>Puccinia</taxon>
    </lineage>
</organism>
<evidence type="ECO:0000256" key="1">
    <source>
        <dbReference type="SAM" id="MobiDB-lite"/>
    </source>
</evidence>
<dbReference type="AlphaFoldDB" id="A0A5B0RVA8"/>
<proteinExistence type="predicted"/>
<feature type="region of interest" description="Disordered" evidence="1">
    <location>
        <begin position="99"/>
        <end position="122"/>
    </location>
</feature>
<dbReference type="Proteomes" id="UP000325313">
    <property type="component" value="Unassembled WGS sequence"/>
</dbReference>
<sequence length="150" mass="17174">MIFLARWKPPWVGIELEKAFAWAANSSINTCFISLVVLDPISRSKLVYEPLRFRGLQGSPSKARGFRQVAAIPSRIQYSSLPVFRPHWRLECRSMIQAKKDKGPSGYQSKSKSDNPEINSNMKIKPGYKIKRNVTFKVLIFCCRCSALHR</sequence>
<feature type="compositionally biased region" description="Polar residues" evidence="1">
    <location>
        <begin position="106"/>
        <end position="122"/>
    </location>
</feature>